<evidence type="ECO:0000256" key="7">
    <source>
        <dbReference type="ARBA" id="ARBA00022723"/>
    </source>
</evidence>
<dbReference type="PROSITE" id="PS00187">
    <property type="entry name" value="TPP_ENZYMES"/>
    <property type="match status" value="1"/>
</dbReference>
<keyword evidence="5 12" id="KW-0028">Amino-acid biosynthesis</keyword>
<comment type="cofactor">
    <cofactor evidence="12">
        <name>thiamine diphosphate</name>
        <dbReference type="ChEBI" id="CHEBI:58937"/>
    </cofactor>
    <text evidence="12">Binds 1 thiamine pyrophosphate per subunit.</text>
</comment>
<comment type="pathway">
    <text evidence="2 12">Amino-acid biosynthesis; L-valine biosynthesis; L-valine from pyruvate: step 1/4.</text>
</comment>
<evidence type="ECO:0000256" key="6">
    <source>
        <dbReference type="ARBA" id="ARBA00022679"/>
    </source>
</evidence>
<organism evidence="17 18">
    <name type="scientific">Streptomyces pulveraceus</name>
    <dbReference type="NCBI Taxonomy" id="68258"/>
    <lineage>
        <taxon>Bacteria</taxon>
        <taxon>Bacillati</taxon>
        <taxon>Actinomycetota</taxon>
        <taxon>Actinomycetes</taxon>
        <taxon>Kitasatosporales</taxon>
        <taxon>Streptomycetaceae</taxon>
        <taxon>Streptomyces</taxon>
    </lineage>
</organism>
<keyword evidence="18" id="KW-1185">Reference proteome</keyword>
<evidence type="ECO:0000259" key="14">
    <source>
        <dbReference type="Pfam" id="PF00205"/>
    </source>
</evidence>
<evidence type="ECO:0000256" key="12">
    <source>
        <dbReference type="RuleBase" id="RU003591"/>
    </source>
</evidence>
<dbReference type="InterPro" id="IPR029035">
    <property type="entry name" value="DHS-like_NAD/FAD-binding_dom"/>
</dbReference>
<accession>A0ABW1GTJ6</accession>
<evidence type="ECO:0000256" key="5">
    <source>
        <dbReference type="ARBA" id="ARBA00022605"/>
    </source>
</evidence>
<dbReference type="Gene3D" id="3.40.50.1220">
    <property type="entry name" value="TPP-binding domain"/>
    <property type="match status" value="1"/>
</dbReference>
<dbReference type="InterPro" id="IPR012846">
    <property type="entry name" value="Acetolactate_synth_lsu"/>
</dbReference>
<dbReference type="NCBIfam" id="NF005860">
    <property type="entry name" value="PRK07789.1"/>
    <property type="match status" value="1"/>
</dbReference>
<dbReference type="InterPro" id="IPR012001">
    <property type="entry name" value="Thiamin_PyroP_enz_TPP-bd_dom"/>
</dbReference>
<evidence type="ECO:0000256" key="10">
    <source>
        <dbReference type="ARBA" id="ARBA00023304"/>
    </source>
</evidence>
<evidence type="ECO:0000256" key="8">
    <source>
        <dbReference type="ARBA" id="ARBA00022842"/>
    </source>
</evidence>
<evidence type="ECO:0000256" key="4">
    <source>
        <dbReference type="ARBA" id="ARBA00013145"/>
    </source>
</evidence>
<keyword evidence="6 12" id="KW-0808">Transferase</keyword>
<dbReference type="Gene3D" id="3.40.50.970">
    <property type="match status" value="2"/>
</dbReference>
<dbReference type="EMBL" id="JBHSPU010000024">
    <property type="protein sequence ID" value="MFC5917112.1"/>
    <property type="molecule type" value="Genomic_DNA"/>
</dbReference>
<keyword evidence="8 12" id="KW-0460">Magnesium</keyword>
<dbReference type="PANTHER" id="PTHR18968">
    <property type="entry name" value="THIAMINE PYROPHOSPHATE ENZYMES"/>
    <property type="match status" value="1"/>
</dbReference>
<feature type="domain" description="Thiamine pyrophosphate enzyme TPP-binding" evidence="15">
    <location>
        <begin position="426"/>
        <end position="597"/>
    </location>
</feature>
<evidence type="ECO:0000256" key="9">
    <source>
        <dbReference type="ARBA" id="ARBA00023052"/>
    </source>
</evidence>
<keyword evidence="10 12" id="KW-0100">Branched-chain amino acid biosynthesis</keyword>
<evidence type="ECO:0000256" key="3">
    <source>
        <dbReference type="ARBA" id="ARBA00007812"/>
    </source>
</evidence>
<feature type="region of interest" description="Disordered" evidence="13">
    <location>
        <begin position="1"/>
        <end position="31"/>
    </location>
</feature>
<reference evidence="18" key="1">
    <citation type="journal article" date="2019" name="Int. J. Syst. Evol. Microbiol.">
        <title>The Global Catalogue of Microorganisms (GCM) 10K type strain sequencing project: providing services to taxonomists for standard genome sequencing and annotation.</title>
        <authorList>
            <consortium name="The Broad Institute Genomics Platform"/>
            <consortium name="The Broad Institute Genome Sequencing Center for Infectious Disease"/>
            <person name="Wu L."/>
            <person name="Ma J."/>
        </authorList>
    </citation>
    <scope>NUCLEOTIDE SEQUENCE [LARGE SCALE GENOMIC DNA]</scope>
    <source>
        <strain evidence="18">JCM 4147</strain>
    </source>
</reference>
<dbReference type="InterPro" id="IPR029061">
    <property type="entry name" value="THDP-binding"/>
</dbReference>
<dbReference type="RefSeq" id="WP_344508059.1">
    <property type="nucleotide sequence ID" value="NZ_BAAATU010000004.1"/>
</dbReference>
<keyword evidence="9 12" id="KW-0786">Thiamine pyrophosphate</keyword>
<dbReference type="SUPFAM" id="SSF52518">
    <property type="entry name" value="Thiamin diphosphate-binding fold (THDP-binding)"/>
    <property type="match status" value="2"/>
</dbReference>
<protein>
    <recommendedName>
        <fullName evidence="4 12">Acetolactate synthase</fullName>
        <ecNumber evidence="4 12">2.2.1.6</ecNumber>
    </recommendedName>
</protein>
<dbReference type="SUPFAM" id="SSF52467">
    <property type="entry name" value="DHS-like NAD/FAD-binding domain"/>
    <property type="match status" value="1"/>
</dbReference>
<dbReference type="InterPro" id="IPR011766">
    <property type="entry name" value="TPP_enzyme_TPP-bd"/>
</dbReference>
<dbReference type="InterPro" id="IPR000399">
    <property type="entry name" value="TPP-bd_CS"/>
</dbReference>
<name>A0ABW1GTJ6_9ACTN</name>
<dbReference type="Pfam" id="PF02775">
    <property type="entry name" value="TPP_enzyme_C"/>
    <property type="match status" value="1"/>
</dbReference>
<feature type="domain" description="Thiamine pyrophosphate enzyme central" evidence="14">
    <location>
        <begin position="221"/>
        <end position="356"/>
    </location>
</feature>
<evidence type="ECO:0000259" key="16">
    <source>
        <dbReference type="Pfam" id="PF02776"/>
    </source>
</evidence>
<feature type="compositionally biased region" description="Low complexity" evidence="13">
    <location>
        <begin position="1"/>
        <end position="19"/>
    </location>
</feature>
<dbReference type="InterPro" id="IPR045229">
    <property type="entry name" value="TPP_enz"/>
</dbReference>
<gene>
    <name evidence="17" type="ORF">ACFP1B_27330</name>
</gene>
<evidence type="ECO:0000256" key="11">
    <source>
        <dbReference type="ARBA" id="ARBA00048670"/>
    </source>
</evidence>
<dbReference type="InterPro" id="IPR039368">
    <property type="entry name" value="AHAS_TPP"/>
</dbReference>
<evidence type="ECO:0000256" key="1">
    <source>
        <dbReference type="ARBA" id="ARBA00004974"/>
    </source>
</evidence>
<dbReference type="Pfam" id="PF02776">
    <property type="entry name" value="TPP_enzyme_N"/>
    <property type="match status" value="1"/>
</dbReference>
<dbReference type="PANTHER" id="PTHR18968:SF13">
    <property type="entry name" value="ACETOLACTATE SYNTHASE CATALYTIC SUBUNIT, MITOCHONDRIAL"/>
    <property type="match status" value="1"/>
</dbReference>
<dbReference type="Pfam" id="PF00205">
    <property type="entry name" value="TPP_enzyme_M"/>
    <property type="match status" value="1"/>
</dbReference>
<dbReference type="Proteomes" id="UP001596200">
    <property type="component" value="Unassembled WGS sequence"/>
</dbReference>
<sequence length="634" mass="67027">MSNAVQQAPAALLPQARPRTAGQPDTGAEPVTGAQSLIRSLEEAGADTVFGIPGGCILPAYDPLMDSDRVRHVLVRHEQGAGHAATGYAQATGKVGVCMATSGPGATNLVTPIADAYMDSVPLVAITGQVPSTAIGTDAFQEADIAGITMPITKHNFLVTNADDIPRTVAEAFHIASTGRPGPVLIDIAKDALQARTTFSWPTTTDLPGYRPVTKPHAKQIREAARLLGASRRPVLYVGGGVLKARATDELRTLAELTGAPVVTTLMALGAFPGSHPQHVGMPGMHGDVAAVAALQKSDLIVALGARFDDRVTGKLDGFAPHAKVVHADIDPAEISKNRYADVPIVGDAREVLVALAAAVGAEQEDGRVGEAARTGYPAWWRELNQWRTTYRRGYELPADPGLLSPQQVIERIGRLAPRGTLFASGVGQHQMWAAQFLPHEEPGTWFNSGGAGTMGYAVPAAMGAKAGRPERTVWAIDGDGCFQMTNQELTTCALNNIPIKVAIINNGALGMVRQWQNLFYGARFSNTVLHDGATNATTGSTRGVGSDTNRGTRVPDFVQLSEAMGCVGLRCENPYELDAIIDKANAINDRPVVVDFIVHEDAMVWPMVPAGTSNDDIMAARDVRPDFGDSADD</sequence>
<comment type="cofactor">
    <cofactor evidence="12">
        <name>Mg(2+)</name>
        <dbReference type="ChEBI" id="CHEBI:18420"/>
    </cofactor>
    <text evidence="12">Binds 1 Mg(2+) ion per subunit.</text>
</comment>
<feature type="domain" description="Thiamine pyrophosphate enzyme N-terminal TPP-binding" evidence="16">
    <location>
        <begin position="32"/>
        <end position="146"/>
    </location>
</feature>
<evidence type="ECO:0000259" key="15">
    <source>
        <dbReference type="Pfam" id="PF02775"/>
    </source>
</evidence>
<evidence type="ECO:0000313" key="17">
    <source>
        <dbReference type="EMBL" id="MFC5917112.1"/>
    </source>
</evidence>
<dbReference type="NCBIfam" id="TIGR00118">
    <property type="entry name" value="acolac_lg"/>
    <property type="match status" value="1"/>
</dbReference>
<dbReference type="CDD" id="cd02015">
    <property type="entry name" value="TPP_AHAS"/>
    <property type="match status" value="1"/>
</dbReference>
<evidence type="ECO:0000313" key="18">
    <source>
        <dbReference type="Proteomes" id="UP001596200"/>
    </source>
</evidence>
<dbReference type="CDD" id="cd07035">
    <property type="entry name" value="TPP_PYR_POX_like"/>
    <property type="match status" value="1"/>
</dbReference>
<evidence type="ECO:0000256" key="13">
    <source>
        <dbReference type="SAM" id="MobiDB-lite"/>
    </source>
</evidence>
<evidence type="ECO:0000256" key="2">
    <source>
        <dbReference type="ARBA" id="ARBA00005025"/>
    </source>
</evidence>
<comment type="catalytic activity">
    <reaction evidence="11 12">
        <text>2 pyruvate + H(+) = (2S)-2-acetolactate + CO2</text>
        <dbReference type="Rhea" id="RHEA:25249"/>
        <dbReference type="ChEBI" id="CHEBI:15361"/>
        <dbReference type="ChEBI" id="CHEBI:15378"/>
        <dbReference type="ChEBI" id="CHEBI:16526"/>
        <dbReference type="ChEBI" id="CHEBI:58476"/>
        <dbReference type="EC" id="2.2.1.6"/>
    </reaction>
</comment>
<dbReference type="EC" id="2.2.1.6" evidence="4 12"/>
<keyword evidence="7 12" id="KW-0479">Metal-binding</keyword>
<dbReference type="InterPro" id="IPR012000">
    <property type="entry name" value="Thiamin_PyroP_enz_cen_dom"/>
</dbReference>
<proteinExistence type="inferred from homology"/>
<comment type="pathway">
    <text evidence="1 12">Amino-acid biosynthesis; L-isoleucine biosynthesis; L-isoleucine from 2-oxobutanoate: step 1/4.</text>
</comment>
<comment type="similarity">
    <text evidence="3 12">Belongs to the TPP enzyme family.</text>
</comment>
<comment type="caution">
    <text evidence="17">The sequence shown here is derived from an EMBL/GenBank/DDBJ whole genome shotgun (WGS) entry which is preliminary data.</text>
</comment>